<sequence>MHFSSLLLILTVLRIGSDHVNVSIVLVAISPPEAGFNHGKEQSESQIPTIDLSMSGQQRDEAQKVNLFPQNEAENEHVYDDEEPKIWKRIVRNWPVISQPLSILIILLLIWGVGHSILPQYTAPDSPFMRMAFLFVGGQICGVLVSLIGLPDMLGMIGWGVFYRNIGLGNFVGLSGLEAILRYNNTSFRES</sequence>
<dbReference type="Proteomes" id="UP000092462">
    <property type="component" value="Unassembled WGS sequence"/>
</dbReference>
<dbReference type="PANTHER" id="PTHR31102">
    <property type="match status" value="1"/>
</dbReference>
<reference evidence="2" key="1">
    <citation type="submission" date="2022-08" db="UniProtKB">
        <authorList>
            <consortium name="EnsemblMetazoa"/>
        </authorList>
    </citation>
    <scope>IDENTIFICATION</scope>
    <source>
        <strain evidence="2">Israel</strain>
    </source>
</reference>
<organism evidence="2 3">
    <name type="scientific">Phlebotomus papatasi</name>
    <name type="common">Sandfly</name>
    <dbReference type="NCBI Taxonomy" id="29031"/>
    <lineage>
        <taxon>Eukaryota</taxon>
        <taxon>Metazoa</taxon>
        <taxon>Ecdysozoa</taxon>
        <taxon>Arthropoda</taxon>
        <taxon>Hexapoda</taxon>
        <taxon>Insecta</taxon>
        <taxon>Pterygota</taxon>
        <taxon>Neoptera</taxon>
        <taxon>Endopterygota</taxon>
        <taxon>Diptera</taxon>
        <taxon>Nematocera</taxon>
        <taxon>Psychodoidea</taxon>
        <taxon>Psychodidae</taxon>
        <taxon>Phlebotomus</taxon>
        <taxon>Phlebotomus</taxon>
    </lineage>
</organism>
<name>A0A1B0DHI9_PHLPP</name>
<dbReference type="EMBL" id="AJVK01061153">
    <property type="status" value="NOT_ANNOTATED_CDS"/>
    <property type="molecule type" value="Genomic_DNA"/>
</dbReference>
<evidence type="ECO:0000256" key="1">
    <source>
        <dbReference type="ARBA" id="ARBA00007367"/>
    </source>
</evidence>
<dbReference type="VEuPathDB" id="VectorBase:PPAI007623"/>
<comment type="similarity">
    <text evidence="1">Belongs to the monovalent cation:proton antiporter 1 (CPA1) transporter (TC 2.A.36) family.</text>
</comment>
<dbReference type="InterPro" id="IPR051843">
    <property type="entry name" value="CPA1_transporter"/>
</dbReference>
<dbReference type="VEuPathDB" id="VectorBase:PPAPM1_007185"/>
<proteinExistence type="inferred from homology"/>
<evidence type="ECO:0000313" key="2">
    <source>
        <dbReference type="EnsemblMetazoa" id="PPAI007623-PA"/>
    </source>
</evidence>
<dbReference type="EnsemblMetazoa" id="PPAI007623-RA">
    <property type="protein sequence ID" value="PPAI007623-PA"/>
    <property type="gene ID" value="PPAI007623"/>
</dbReference>
<evidence type="ECO:0000313" key="3">
    <source>
        <dbReference type="Proteomes" id="UP000092462"/>
    </source>
</evidence>
<dbReference type="GO" id="GO:0098662">
    <property type="term" value="P:inorganic cation transmembrane transport"/>
    <property type="evidence" value="ECO:0007669"/>
    <property type="project" value="TreeGrafter"/>
</dbReference>
<protein>
    <submittedName>
        <fullName evidence="2">Uncharacterized protein</fullName>
    </submittedName>
</protein>
<accession>A0A1B0DHI9</accession>
<keyword evidence="3" id="KW-1185">Reference proteome</keyword>
<dbReference type="AlphaFoldDB" id="A0A1B0DHI9"/>
<dbReference type="PANTHER" id="PTHR31102:SF21">
    <property type="entry name" value="NA[+]_H[+] HYDROGEN ANTIPORTER 2, ISOFORM B"/>
    <property type="match status" value="1"/>
</dbReference>